<comment type="caution">
    <text evidence="3">The sequence shown here is derived from an EMBL/GenBank/DDBJ whole genome shotgun (WGS) entry which is preliminary data.</text>
</comment>
<dbReference type="SUPFAM" id="SSF52833">
    <property type="entry name" value="Thioredoxin-like"/>
    <property type="match status" value="1"/>
</dbReference>
<evidence type="ECO:0000256" key="1">
    <source>
        <dbReference type="SAM" id="MobiDB-lite"/>
    </source>
</evidence>
<gene>
    <name evidence="3" type="ORF">BCL67_103130</name>
</gene>
<dbReference type="GO" id="GO:0005975">
    <property type="term" value="P:carbohydrate metabolic process"/>
    <property type="evidence" value="ECO:0007669"/>
    <property type="project" value="InterPro"/>
</dbReference>
<dbReference type="InterPro" id="IPR008928">
    <property type="entry name" value="6-hairpin_glycosidase_sf"/>
</dbReference>
<keyword evidence="4" id="KW-1185">Reference proteome</keyword>
<dbReference type="AlphaFoldDB" id="A0A2T0YRI0"/>
<name>A0A2T0YRI0_9MICC</name>
<evidence type="ECO:0000313" key="3">
    <source>
        <dbReference type="EMBL" id="PRZ18144.1"/>
    </source>
</evidence>
<evidence type="ECO:0000259" key="2">
    <source>
        <dbReference type="Pfam" id="PF03190"/>
    </source>
</evidence>
<accession>A0A2T0YRI0</accession>
<dbReference type="PANTHER" id="PTHR42899:SF1">
    <property type="entry name" value="SPERMATOGENESIS-ASSOCIATED PROTEIN 20"/>
    <property type="match status" value="1"/>
</dbReference>
<sequence>MGHRLAASSSLYLRSHAENPVDWRPWGAEAFAEARRRDVPVFVSIGYAACHWCHVMAAESFADPALAETLNERFVAIKVDREEHPDVDDTYMAATQAMTGQGGWPMSVFTLPDARVFHAGTYFPPRRIGQVPSFAEVLDAVHQAWTERRTEVETSAGKIAASLGAQRRQQAGLATTVYTQDDDGARRPAGASASAAQRVPESGPAGTPDAAPEPVTIDPAELDGLVSDALAVLSEQEDPVHGGFGSAPKFPPSALLGFLLEESVWDPGSAAAGLAVRTVEALGRSALFDQVEGGFARYATDLAWALPHFEKMLYDNAQLIGHWARLSVHPAADAESRAHAERQARLSLDWLTERMLLPDSGLLASSLDADTVDSRGQHAEGATYLFSDAELHEAARAAGLGEEQAQQLVALNRGVPADEQSITHGAPLNIGAQTPRTLHFDEPLTGAQMQLWEQIAPELRRRRALRDQPARDEKVVAAWNAQAVSSMATAAALWDDAALLARAEALAERLWQTHVTLEPGDDPGRDPHGDPAAETDGIQPAGRASVRRISYAGVPAVEPGGLADHAHVAAACFQLSSAGADAAWLRRGHAVLRQILENLVRRENGELQLLESPDTTGLLATAAQGPLLATPLDGPEPSSVAALAQALQMAEALELLGTEDLRPAQILQHVKLAAAKAPTVIGASLLVARRAGRRSPAFRFLSGTAEDLAQVRRIGALHGVPVEPVPAETASPEAELRLSVCLNSVGSMVCLPPVGSVDQALAALRG</sequence>
<dbReference type="PIRSF" id="PIRSF006402">
    <property type="entry name" value="UCP006402_thioredoxin"/>
    <property type="match status" value="1"/>
</dbReference>
<dbReference type="Gene3D" id="3.40.30.10">
    <property type="entry name" value="Glutaredoxin"/>
    <property type="match status" value="1"/>
</dbReference>
<dbReference type="InterPro" id="IPR036249">
    <property type="entry name" value="Thioredoxin-like_sf"/>
</dbReference>
<protein>
    <recommendedName>
        <fullName evidence="2">Spermatogenesis-associated protein 20-like TRX domain-containing protein</fullName>
    </recommendedName>
</protein>
<organism evidence="3 4">
    <name type="scientific">Nesterenkonia sandarakina</name>
    <dbReference type="NCBI Taxonomy" id="272918"/>
    <lineage>
        <taxon>Bacteria</taxon>
        <taxon>Bacillati</taxon>
        <taxon>Actinomycetota</taxon>
        <taxon>Actinomycetes</taxon>
        <taxon>Micrococcales</taxon>
        <taxon>Micrococcaceae</taxon>
        <taxon>Nesterenkonia</taxon>
    </lineage>
</organism>
<dbReference type="RefSeq" id="WP_258174722.1">
    <property type="nucleotide sequence ID" value="NZ_PVTY01000003.1"/>
</dbReference>
<feature type="region of interest" description="Disordered" evidence="1">
    <location>
        <begin position="516"/>
        <end position="540"/>
    </location>
</feature>
<feature type="region of interest" description="Disordered" evidence="1">
    <location>
        <begin position="178"/>
        <end position="217"/>
    </location>
</feature>
<dbReference type="InterPro" id="IPR004879">
    <property type="entry name" value="Ssp411-like_TRX"/>
</dbReference>
<reference evidence="3 4" key="1">
    <citation type="submission" date="2018-03" db="EMBL/GenBank/DDBJ databases">
        <title>Comparative analysis of microorganisms from saline springs in Andes Mountain Range, Colombia.</title>
        <authorList>
            <person name="Rubin E."/>
        </authorList>
    </citation>
    <scope>NUCLEOTIDE SEQUENCE [LARGE SCALE GENOMIC DNA]</scope>
    <source>
        <strain evidence="3 4">CG 35</strain>
    </source>
</reference>
<evidence type="ECO:0000313" key="4">
    <source>
        <dbReference type="Proteomes" id="UP000238217"/>
    </source>
</evidence>
<feature type="compositionally biased region" description="Low complexity" evidence="1">
    <location>
        <begin position="187"/>
        <end position="198"/>
    </location>
</feature>
<dbReference type="SUPFAM" id="SSF48208">
    <property type="entry name" value="Six-hairpin glycosidases"/>
    <property type="match status" value="1"/>
</dbReference>
<dbReference type="Pfam" id="PF03190">
    <property type="entry name" value="Thioredox_DsbH"/>
    <property type="match status" value="1"/>
</dbReference>
<dbReference type="CDD" id="cd02955">
    <property type="entry name" value="SSP411"/>
    <property type="match status" value="1"/>
</dbReference>
<feature type="domain" description="Spermatogenesis-associated protein 20-like TRX" evidence="2">
    <location>
        <begin position="4"/>
        <end position="163"/>
    </location>
</feature>
<dbReference type="InterPro" id="IPR024705">
    <property type="entry name" value="Ssp411"/>
</dbReference>
<proteinExistence type="predicted"/>
<dbReference type="PANTHER" id="PTHR42899">
    <property type="entry name" value="SPERMATOGENESIS-ASSOCIATED PROTEIN 20"/>
    <property type="match status" value="1"/>
</dbReference>
<feature type="compositionally biased region" description="Basic and acidic residues" evidence="1">
    <location>
        <begin position="522"/>
        <end position="531"/>
    </location>
</feature>
<dbReference type="Proteomes" id="UP000238217">
    <property type="component" value="Unassembled WGS sequence"/>
</dbReference>
<dbReference type="EMBL" id="PVTY01000003">
    <property type="protein sequence ID" value="PRZ18144.1"/>
    <property type="molecule type" value="Genomic_DNA"/>
</dbReference>